<feature type="domain" description="DUF7869" evidence="1">
    <location>
        <begin position="44"/>
        <end position="138"/>
    </location>
</feature>
<evidence type="ECO:0000313" key="3">
    <source>
        <dbReference type="Proteomes" id="UP000838412"/>
    </source>
</evidence>
<dbReference type="InterPro" id="IPR057191">
    <property type="entry name" value="DUF7869"/>
</dbReference>
<dbReference type="AlphaFoldDB" id="A0A8J9VIC4"/>
<accession>A0A8J9VIC4</accession>
<evidence type="ECO:0000259" key="1">
    <source>
        <dbReference type="Pfam" id="PF25273"/>
    </source>
</evidence>
<name>A0A8J9VIC4_BRALA</name>
<dbReference type="PANTHER" id="PTHR33153">
    <property type="entry name" value="MYND-TYPE DOMAIN-CONTAINING PROTEIN"/>
    <property type="match status" value="1"/>
</dbReference>
<reference evidence="2" key="1">
    <citation type="submission" date="2022-01" db="EMBL/GenBank/DDBJ databases">
        <authorList>
            <person name="Braso-Vives M."/>
        </authorList>
    </citation>
    <scope>NUCLEOTIDE SEQUENCE</scope>
</reference>
<protein>
    <submittedName>
        <fullName evidence="2">Hypp6221 protein</fullName>
    </submittedName>
</protein>
<dbReference type="Proteomes" id="UP000838412">
    <property type="component" value="Chromosome 11"/>
</dbReference>
<evidence type="ECO:0000313" key="2">
    <source>
        <dbReference type="EMBL" id="CAH1240934.1"/>
    </source>
</evidence>
<proteinExistence type="predicted"/>
<sequence>MECVRKDMKACGLTSVSPLDRAAWKRGVTTSRLLPTPVSGTPAAVKVSYFMAGHEDIDQLFSKIQSRLRKTNATAMDGLLQVIEQSYTPQPQVAEIDQQQMYDVKEWLDSEMLYMEHHNFPHTFMIERQDGENTSSSMRGILSRQPSRFRRFTLIQVFNLYTDQFEEYSMTDDQTEQIQDEHQARLKESYNGLHCDVILAINLNAHDCSISRTVLGEEYIKLKHVFEIRWLNMGEAIEEPPGSGCLHRGEGSRWGPHCHQATPAADKLPANGPPPPAWCILDVTNHLSRLFR</sequence>
<dbReference type="EMBL" id="OV696696">
    <property type="protein sequence ID" value="CAH1240934.1"/>
    <property type="molecule type" value="Genomic_DNA"/>
</dbReference>
<keyword evidence="3" id="KW-1185">Reference proteome</keyword>
<dbReference type="PANTHER" id="PTHR33153:SF3">
    <property type="entry name" value="TRAFFICKING PROTEIN PARTICLE COMPLEX SUBUNIT 11 DOMAIN-CONTAINING PROTEIN"/>
    <property type="match status" value="1"/>
</dbReference>
<gene>
    <name evidence="2" type="primary">Hypp6221</name>
    <name evidence="2" type="ORF">BLAG_LOCUS4749</name>
</gene>
<organism evidence="2 3">
    <name type="scientific">Branchiostoma lanceolatum</name>
    <name type="common">Common lancelet</name>
    <name type="synonym">Amphioxus lanceolatum</name>
    <dbReference type="NCBI Taxonomy" id="7740"/>
    <lineage>
        <taxon>Eukaryota</taxon>
        <taxon>Metazoa</taxon>
        <taxon>Chordata</taxon>
        <taxon>Cephalochordata</taxon>
        <taxon>Leptocardii</taxon>
        <taxon>Amphioxiformes</taxon>
        <taxon>Branchiostomatidae</taxon>
        <taxon>Branchiostoma</taxon>
    </lineage>
</organism>
<dbReference type="Pfam" id="PF25273">
    <property type="entry name" value="DUF7869"/>
    <property type="match status" value="1"/>
</dbReference>